<accession>A0AA38CDY0</accession>
<protein>
    <submittedName>
        <fullName evidence="1">Uncharacterized protein</fullName>
    </submittedName>
</protein>
<proteinExistence type="predicted"/>
<gene>
    <name evidence="1" type="ORF">KI387_029088</name>
</gene>
<evidence type="ECO:0000313" key="2">
    <source>
        <dbReference type="Proteomes" id="UP000824469"/>
    </source>
</evidence>
<organism evidence="1 2">
    <name type="scientific">Taxus chinensis</name>
    <name type="common">Chinese yew</name>
    <name type="synonym">Taxus wallichiana var. chinensis</name>
    <dbReference type="NCBI Taxonomy" id="29808"/>
    <lineage>
        <taxon>Eukaryota</taxon>
        <taxon>Viridiplantae</taxon>
        <taxon>Streptophyta</taxon>
        <taxon>Embryophyta</taxon>
        <taxon>Tracheophyta</taxon>
        <taxon>Spermatophyta</taxon>
        <taxon>Pinopsida</taxon>
        <taxon>Pinidae</taxon>
        <taxon>Conifers II</taxon>
        <taxon>Cupressales</taxon>
        <taxon>Taxaceae</taxon>
        <taxon>Taxus</taxon>
    </lineage>
</organism>
<name>A0AA38CDY0_TAXCH</name>
<evidence type="ECO:0000313" key="1">
    <source>
        <dbReference type="EMBL" id="KAH9297406.1"/>
    </source>
</evidence>
<dbReference type="EMBL" id="JAHRHJ020000010">
    <property type="protein sequence ID" value="KAH9297406.1"/>
    <property type="molecule type" value="Genomic_DNA"/>
</dbReference>
<dbReference type="Proteomes" id="UP000824469">
    <property type="component" value="Unassembled WGS sequence"/>
</dbReference>
<feature type="non-terminal residue" evidence="1">
    <location>
        <position position="1"/>
    </location>
</feature>
<dbReference type="AlphaFoldDB" id="A0AA38CDY0"/>
<comment type="caution">
    <text evidence="1">The sequence shown here is derived from an EMBL/GenBank/DDBJ whole genome shotgun (WGS) entry which is preliminary data.</text>
</comment>
<keyword evidence="2" id="KW-1185">Reference proteome</keyword>
<sequence>STREICSYRTIIYQDPSEETHDKLKMFTFEVLKISRPRIFPKFARAFDELCMEVEKEFEKEGRASFSG</sequence>
<feature type="non-terminal residue" evidence="1">
    <location>
        <position position="68"/>
    </location>
</feature>
<reference evidence="1 2" key="1">
    <citation type="journal article" date="2021" name="Nat. Plants">
        <title>The Taxus genome provides insights into paclitaxel biosynthesis.</title>
        <authorList>
            <person name="Xiong X."/>
            <person name="Gou J."/>
            <person name="Liao Q."/>
            <person name="Li Y."/>
            <person name="Zhou Q."/>
            <person name="Bi G."/>
            <person name="Li C."/>
            <person name="Du R."/>
            <person name="Wang X."/>
            <person name="Sun T."/>
            <person name="Guo L."/>
            <person name="Liang H."/>
            <person name="Lu P."/>
            <person name="Wu Y."/>
            <person name="Zhang Z."/>
            <person name="Ro D.K."/>
            <person name="Shang Y."/>
            <person name="Huang S."/>
            <person name="Yan J."/>
        </authorList>
    </citation>
    <scope>NUCLEOTIDE SEQUENCE [LARGE SCALE GENOMIC DNA]</scope>
    <source>
        <strain evidence="1">Ta-2019</strain>
    </source>
</reference>